<keyword evidence="7" id="KW-0735">Signal-anchor</keyword>
<dbReference type="EMBL" id="JARKIK010000022">
    <property type="protein sequence ID" value="KAK8744260.1"/>
    <property type="molecule type" value="Genomic_DNA"/>
</dbReference>
<accession>A0AAW0XMT5</accession>
<keyword evidence="16" id="KW-1185">Reference proteome</keyword>
<keyword evidence="4 12" id="KW-0328">Glycosyltransferase</keyword>
<evidence type="ECO:0000256" key="11">
    <source>
        <dbReference type="ARBA" id="ARBA00023180"/>
    </source>
</evidence>
<dbReference type="PANTHER" id="PTHR48438:SF1">
    <property type="entry name" value="ALPHA-(1,3)-FUCOSYLTRANSFERASE C-RELATED"/>
    <property type="match status" value="1"/>
</dbReference>
<evidence type="ECO:0000256" key="8">
    <source>
        <dbReference type="ARBA" id="ARBA00022989"/>
    </source>
</evidence>
<dbReference type="Proteomes" id="UP001445076">
    <property type="component" value="Unassembled WGS sequence"/>
</dbReference>
<evidence type="ECO:0000256" key="1">
    <source>
        <dbReference type="ARBA" id="ARBA00004447"/>
    </source>
</evidence>
<dbReference type="GO" id="GO:0008417">
    <property type="term" value="F:fucosyltransferase activity"/>
    <property type="evidence" value="ECO:0007669"/>
    <property type="project" value="InterPro"/>
</dbReference>
<sequence>SFRSGKVPRFLVWGEPFMNAFWSAQVGHVADGVCPLPCTFTFNVSEMSSVDAVVVHMRGIPSRELLLKKLSPRDPTQPWILSTFEAPPRANSIHHTDYRTLDGIFNRTMLYRRDADVVVPHGFIVRRDEAKLLPKSWRVPPLQHPGNFHARDMVVAFISNCNAQSGRLEYIRELQKHIPIDIYGACGEWKCGHSMYVEHRYDPTKESCFINAGERYLFYLAFENSLCTDYVTEKLYNLMYYPMVPVVLGAANYSAAMPPNSYIDARQYTPRELATKLKVLAKNRQEYQRYLAWRQYYQPSTIGGQPSLCHLCVRLHDPEFYKHKVIEDFYEWFVVKSEPADGRGLCI</sequence>
<evidence type="ECO:0000256" key="6">
    <source>
        <dbReference type="ARBA" id="ARBA00022692"/>
    </source>
</evidence>
<feature type="non-terminal residue" evidence="15">
    <location>
        <position position="1"/>
    </location>
</feature>
<evidence type="ECO:0000259" key="14">
    <source>
        <dbReference type="Pfam" id="PF17039"/>
    </source>
</evidence>
<protein>
    <recommendedName>
        <fullName evidence="12">Fucosyltransferase</fullName>
        <ecNumber evidence="12">2.4.1.-</ecNumber>
    </recommendedName>
</protein>
<dbReference type="InterPro" id="IPR001503">
    <property type="entry name" value="Glyco_trans_10"/>
</dbReference>
<evidence type="ECO:0000256" key="4">
    <source>
        <dbReference type="ARBA" id="ARBA00022676"/>
    </source>
</evidence>
<name>A0AAW0XMT5_CHEQU</name>
<dbReference type="InterPro" id="IPR031481">
    <property type="entry name" value="Glyco_tran_10_N"/>
</dbReference>
<evidence type="ECO:0000313" key="15">
    <source>
        <dbReference type="EMBL" id="KAK8744260.1"/>
    </source>
</evidence>
<organism evidence="15 16">
    <name type="scientific">Cherax quadricarinatus</name>
    <name type="common">Australian red claw crayfish</name>
    <dbReference type="NCBI Taxonomy" id="27406"/>
    <lineage>
        <taxon>Eukaryota</taxon>
        <taxon>Metazoa</taxon>
        <taxon>Ecdysozoa</taxon>
        <taxon>Arthropoda</taxon>
        <taxon>Crustacea</taxon>
        <taxon>Multicrustacea</taxon>
        <taxon>Malacostraca</taxon>
        <taxon>Eumalacostraca</taxon>
        <taxon>Eucarida</taxon>
        <taxon>Decapoda</taxon>
        <taxon>Pleocyemata</taxon>
        <taxon>Astacidea</taxon>
        <taxon>Parastacoidea</taxon>
        <taxon>Parastacidae</taxon>
        <taxon>Cherax</taxon>
    </lineage>
</organism>
<dbReference type="Gene3D" id="3.40.50.11660">
    <property type="entry name" value="Glycosyl transferase family 10, C-terminal domain"/>
    <property type="match status" value="1"/>
</dbReference>
<evidence type="ECO:0000256" key="7">
    <source>
        <dbReference type="ARBA" id="ARBA00022968"/>
    </source>
</evidence>
<evidence type="ECO:0000256" key="2">
    <source>
        <dbReference type="ARBA" id="ARBA00004922"/>
    </source>
</evidence>
<comment type="caution">
    <text evidence="15">The sequence shown here is derived from an EMBL/GenBank/DDBJ whole genome shotgun (WGS) entry which is preliminary data.</text>
</comment>
<dbReference type="PANTHER" id="PTHR48438">
    <property type="entry name" value="ALPHA-(1,3)-FUCOSYLTRANSFERASE C-RELATED"/>
    <property type="match status" value="1"/>
</dbReference>
<evidence type="ECO:0000259" key="13">
    <source>
        <dbReference type="Pfam" id="PF00852"/>
    </source>
</evidence>
<evidence type="ECO:0000256" key="3">
    <source>
        <dbReference type="ARBA" id="ARBA00008919"/>
    </source>
</evidence>
<evidence type="ECO:0000256" key="5">
    <source>
        <dbReference type="ARBA" id="ARBA00022679"/>
    </source>
</evidence>
<dbReference type="Pfam" id="PF17039">
    <property type="entry name" value="Glyco_tran_10_N"/>
    <property type="match status" value="1"/>
</dbReference>
<proteinExistence type="inferred from homology"/>
<comment type="subcellular location">
    <subcellularLocation>
        <location evidence="1 12">Golgi apparatus</location>
        <location evidence="1 12">Golgi stack membrane</location>
        <topology evidence="1 12">Single-pass type II membrane protein</topology>
    </subcellularLocation>
</comment>
<dbReference type="InterPro" id="IPR055270">
    <property type="entry name" value="Glyco_tran_10_C"/>
</dbReference>
<keyword evidence="8" id="KW-1133">Transmembrane helix</keyword>
<feature type="domain" description="Fucosyltransferase N-terminal" evidence="14">
    <location>
        <begin position="10"/>
        <end position="122"/>
    </location>
</feature>
<dbReference type="AlphaFoldDB" id="A0AAW0XMT5"/>
<dbReference type="EC" id="2.4.1.-" evidence="12"/>
<evidence type="ECO:0000256" key="9">
    <source>
        <dbReference type="ARBA" id="ARBA00023034"/>
    </source>
</evidence>
<keyword evidence="10" id="KW-0472">Membrane</keyword>
<reference evidence="15 16" key="1">
    <citation type="journal article" date="2024" name="BMC Genomics">
        <title>Genome assembly of redclaw crayfish (Cherax quadricarinatus) provides insights into its immune adaptation and hypoxia tolerance.</title>
        <authorList>
            <person name="Liu Z."/>
            <person name="Zheng J."/>
            <person name="Li H."/>
            <person name="Fang K."/>
            <person name="Wang S."/>
            <person name="He J."/>
            <person name="Zhou D."/>
            <person name="Weng S."/>
            <person name="Chi M."/>
            <person name="Gu Z."/>
            <person name="He J."/>
            <person name="Li F."/>
            <person name="Wang M."/>
        </authorList>
    </citation>
    <scope>NUCLEOTIDE SEQUENCE [LARGE SCALE GENOMIC DNA]</scope>
    <source>
        <strain evidence="15">ZL_2023a</strain>
    </source>
</reference>
<evidence type="ECO:0000313" key="16">
    <source>
        <dbReference type="Proteomes" id="UP001445076"/>
    </source>
</evidence>
<keyword evidence="9 12" id="KW-0333">Golgi apparatus</keyword>
<evidence type="ECO:0000256" key="10">
    <source>
        <dbReference type="ARBA" id="ARBA00023136"/>
    </source>
</evidence>
<gene>
    <name evidence="15" type="ORF">OTU49_000704</name>
</gene>
<evidence type="ECO:0000256" key="12">
    <source>
        <dbReference type="RuleBase" id="RU003832"/>
    </source>
</evidence>
<comment type="pathway">
    <text evidence="2">Protein modification; protein glycosylation.</text>
</comment>
<dbReference type="InterPro" id="IPR038577">
    <property type="entry name" value="GT10-like_C_sf"/>
</dbReference>
<comment type="similarity">
    <text evidence="3 12">Belongs to the glycosyltransferase 10 family.</text>
</comment>
<keyword evidence="11" id="KW-0325">Glycoprotein</keyword>
<keyword evidence="5 12" id="KW-0808">Transferase</keyword>
<dbReference type="Pfam" id="PF00852">
    <property type="entry name" value="Glyco_transf_10"/>
    <property type="match status" value="1"/>
</dbReference>
<dbReference type="SUPFAM" id="SSF53756">
    <property type="entry name" value="UDP-Glycosyltransferase/glycogen phosphorylase"/>
    <property type="match status" value="1"/>
</dbReference>
<dbReference type="GO" id="GO:0032580">
    <property type="term" value="C:Golgi cisterna membrane"/>
    <property type="evidence" value="ECO:0007669"/>
    <property type="project" value="UniProtKB-SubCell"/>
</dbReference>
<dbReference type="FunFam" id="3.40.50.11660:FF:000004">
    <property type="entry name" value="Glycoprotein 3-alpha-L-fucosyltransferase A"/>
    <property type="match status" value="1"/>
</dbReference>
<feature type="domain" description="Fucosyltransferase C-terminal" evidence="13">
    <location>
        <begin position="152"/>
        <end position="332"/>
    </location>
</feature>
<keyword evidence="6 12" id="KW-0812">Transmembrane</keyword>